<keyword evidence="1" id="KW-0560">Oxidoreductase</keyword>
<dbReference type="AlphaFoldDB" id="A0A7K1FGB7"/>
<organism evidence="3 4">
    <name type="scientific">Nakamurella alba</name>
    <dbReference type="NCBI Taxonomy" id="2665158"/>
    <lineage>
        <taxon>Bacteria</taxon>
        <taxon>Bacillati</taxon>
        <taxon>Actinomycetota</taxon>
        <taxon>Actinomycetes</taxon>
        <taxon>Nakamurellales</taxon>
        <taxon>Nakamurellaceae</taxon>
        <taxon>Nakamurella</taxon>
    </lineage>
</organism>
<dbReference type="RefSeq" id="WP_154766425.1">
    <property type="nucleotide sequence ID" value="NZ_WLYK01000001.1"/>
</dbReference>
<evidence type="ECO:0000259" key="2">
    <source>
        <dbReference type="Pfam" id="PF00296"/>
    </source>
</evidence>
<evidence type="ECO:0000256" key="1">
    <source>
        <dbReference type="ARBA" id="ARBA00023002"/>
    </source>
</evidence>
<dbReference type="GO" id="GO:0016705">
    <property type="term" value="F:oxidoreductase activity, acting on paired donors, with incorporation or reduction of molecular oxygen"/>
    <property type="evidence" value="ECO:0007669"/>
    <property type="project" value="InterPro"/>
</dbReference>
<protein>
    <submittedName>
        <fullName evidence="3">LLM class flavin-dependent oxidoreductase</fullName>
    </submittedName>
</protein>
<dbReference type="InterPro" id="IPR036661">
    <property type="entry name" value="Luciferase-like_sf"/>
</dbReference>
<sequence>MQIFGPALGDDAAGDARRAEATGFAGVRVLDHLYCSIDGGPDNTFDHPFVALGVAAAVTERVILTQTVLDVSRRHPVEVAQAISSLDRLSAGRAELGYGTGWYEPEHEAVGIRLGTGKERVDRFIEGLTICRRMLDDGGVVDFEGEHYLAKVTIPWKPTPHPVPIVVGVARPGLLRRSAALADRLEILPPGPIFDDPGSPLDSATIEKYMDTARTVAAAHGRELAFSARVTLTLGRPVAADDPMALGDGPDDVLAKVEGLAAAGFDRLCVLALDPHSQEWLADSIGTLSAIGPVLAGTTS</sequence>
<dbReference type="InterPro" id="IPR011251">
    <property type="entry name" value="Luciferase-like_dom"/>
</dbReference>
<accession>A0A7K1FGB7</accession>
<dbReference type="InterPro" id="IPR050564">
    <property type="entry name" value="F420-G6PD/mer"/>
</dbReference>
<gene>
    <name evidence="3" type="ORF">GIS00_00105</name>
</gene>
<comment type="caution">
    <text evidence="3">The sequence shown here is derived from an EMBL/GenBank/DDBJ whole genome shotgun (WGS) entry which is preliminary data.</text>
</comment>
<name>A0A7K1FGB7_9ACTN</name>
<dbReference type="SUPFAM" id="SSF51679">
    <property type="entry name" value="Bacterial luciferase-like"/>
    <property type="match status" value="1"/>
</dbReference>
<dbReference type="Proteomes" id="UP000460221">
    <property type="component" value="Unassembled WGS sequence"/>
</dbReference>
<dbReference type="PANTHER" id="PTHR43244:SF1">
    <property type="entry name" value="5,10-METHYLENETETRAHYDROMETHANOPTERIN REDUCTASE"/>
    <property type="match status" value="1"/>
</dbReference>
<dbReference type="EMBL" id="WLYK01000001">
    <property type="protein sequence ID" value="MTD12343.1"/>
    <property type="molecule type" value="Genomic_DNA"/>
</dbReference>
<evidence type="ECO:0000313" key="3">
    <source>
        <dbReference type="EMBL" id="MTD12343.1"/>
    </source>
</evidence>
<reference evidence="3 4" key="1">
    <citation type="submission" date="2019-11" db="EMBL/GenBank/DDBJ databases">
        <authorList>
            <person name="Jiang L.-Q."/>
        </authorList>
    </citation>
    <scope>NUCLEOTIDE SEQUENCE [LARGE SCALE GENOMIC DNA]</scope>
    <source>
        <strain evidence="3 4">YIM 132087</strain>
    </source>
</reference>
<keyword evidence="4" id="KW-1185">Reference proteome</keyword>
<dbReference type="Gene3D" id="3.20.20.30">
    <property type="entry name" value="Luciferase-like domain"/>
    <property type="match status" value="1"/>
</dbReference>
<proteinExistence type="predicted"/>
<evidence type="ECO:0000313" key="4">
    <source>
        <dbReference type="Proteomes" id="UP000460221"/>
    </source>
</evidence>
<feature type="domain" description="Luciferase-like" evidence="2">
    <location>
        <begin position="16"/>
        <end position="242"/>
    </location>
</feature>
<dbReference type="Pfam" id="PF00296">
    <property type="entry name" value="Bac_luciferase"/>
    <property type="match status" value="1"/>
</dbReference>
<dbReference type="PANTHER" id="PTHR43244">
    <property type="match status" value="1"/>
</dbReference>